<protein>
    <submittedName>
        <fullName evidence="2">Uncharacterized protein</fullName>
    </submittedName>
</protein>
<feature type="region of interest" description="Disordered" evidence="1">
    <location>
        <begin position="375"/>
        <end position="418"/>
    </location>
</feature>
<feature type="compositionally biased region" description="Acidic residues" evidence="1">
    <location>
        <begin position="718"/>
        <end position="736"/>
    </location>
</feature>
<dbReference type="AlphaFoldDB" id="A0A0C9Z6D7"/>
<feature type="compositionally biased region" description="Polar residues" evidence="1">
    <location>
        <begin position="206"/>
        <end position="222"/>
    </location>
</feature>
<feature type="compositionally biased region" description="Basic and acidic residues" evidence="1">
    <location>
        <begin position="604"/>
        <end position="624"/>
    </location>
</feature>
<organism evidence="2 3">
    <name type="scientific">Pisolithus microcarpus 441</name>
    <dbReference type="NCBI Taxonomy" id="765257"/>
    <lineage>
        <taxon>Eukaryota</taxon>
        <taxon>Fungi</taxon>
        <taxon>Dikarya</taxon>
        <taxon>Basidiomycota</taxon>
        <taxon>Agaricomycotina</taxon>
        <taxon>Agaricomycetes</taxon>
        <taxon>Agaricomycetidae</taxon>
        <taxon>Boletales</taxon>
        <taxon>Sclerodermatineae</taxon>
        <taxon>Pisolithaceae</taxon>
        <taxon>Pisolithus</taxon>
    </lineage>
</organism>
<feature type="region of interest" description="Disordered" evidence="1">
    <location>
        <begin position="323"/>
        <end position="351"/>
    </location>
</feature>
<feature type="region of interest" description="Disordered" evidence="1">
    <location>
        <begin position="833"/>
        <end position="887"/>
    </location>
</feature>
<accession>A0A0C9Z6D7</accession>
<name>A0A0C9Z6D7_9AGAM</name>
<feature type="region of interest" description="Disordered" evidence="1">
    <location>
        <begin position="705"/>
        <end position="796"/>
    </location>
</feature>
<feature type="compositionally biased region" description="Polar residues" evidence="1">
    <location>
        <begin position="379"/>
        <end position="388"/>
    </location>
</feature>
<dbReference type="OrthoDB" id="21470at2759"/>
<keyword evidence="3" id="KW-1185">Reference proteome</keyword>
<feature type="region of interest" description="Disordered" evidence="1">
    <location>
        <begin position="604"/>
        <end position="640"/>
    </location>
</feature>
<reference evidence="3" key="2">
    <citation type="submission" date="2015-01" db="EMBL/GenBank/DDBJ databases">
        <title>Evolutionary Origins and Diversification of the Mycorrhizal Mutualists.</title>
        <authorList>
            <consortium name="DOE Joint Genome Institute"/>
            <consortium name="Mycorrhizal Genomics Consortium"/>
            <person name="Kohler A."/>
            <person name="Kuo A."/>
            <person name="Nagy L.G."/>
            <person name="Floudas D."/>
            <person name="Copeland A."/>
            <person name="Barry K.W."/>
            <person name="Cichocki N."/>
            <person name="Veneault-Fourrey C."/>
            <person name="LaButti K."/>
            <person name="Lindquist E.A."/>
            <person name="Lipzen A."/>
            <person name="Lundell T."/>
            <person name="Morin E."/>
            <person name="Murat C."/>
            <person name="Riley R."/>
            <person name="Ohm R."/>
            <person name="Sun H."/>
            <person name="Tunlid A."/>
            <person name="Henrissat B."/>
            <person name="Grigoriev I.V."/>
            <person name="Hibbett D.S."/>
            <person name="Martin F."/>
        </authorList>
    </citation>
    <scope>NUCLEOTIDE SEQUENCE [LARGE SCALE GENOMIC DNA]</scope>
    <source>
        <strain evidence="3">441</strain>
    </source>
</reference>
<dbReference type="EMBL" id="KN833713">
    <property type="protein sequence ID" value="KIK24786.1"/>
    <property type="molecule type" value="Genomic_DNA"/>
</dbReference>
<feature type="region of interest" description="Disordered" evidence="1">
    <location>
        <begin position="259"/>
        <end position="288"/>
    </location>
</feature>
<proteinExistence type="predicted"/>
<gene>
    <name evidence="2" type="ORF">PISMIDRAFT_374803</name>
</gene>
<feature type="compositionally biased region" description="Low complexity" evidence="1">
    <location>
        <begin position="737"/>
        <end position="746"/>
    </location>
</feature>
<sequence>MPQRGRGPGTRRPSNLNAPLSDLLYLERPLLKPIKFVRATHTPFLFQESEEIFQTPSTSNNPAVQSNVPTAERVACIFNNTQPSLPAETISEGETSDELEEIDFADLGTLRARVDAAEHTAQRKMKPDPRNAVVKGTFKGVYNKEQPRHVRERGRVDGMENRTKTGEENSVTVAADDTTLQILERPIETLRTKNNHDVKAFPGERSTWNPSESAKATLPRPNNTLADYLTTLNTGAMSRRPTLATTGRSQHPFEETAATAGTGHIGGNRGSHTSKEREGINITDPGTLRGRADAVECTAQRKTREESTTVTMDGTFTVTCNEERPRDTLELSGAKETEQNTTEEEFSAVATGSTTLRTLEQSIETLQVRENHHVGTFFSERSPQNSSESEVELALPKPKNSRADSELEDNPCSGNTAGELLDVSERTAATGGTEYNDGSYRFFIDTRPTEPFASSSASDAIPPCGTRRGEILGEEEEIIVYVAPYPRPGRIQPTHDTTPRVELPSCSLLTGTPETWSASKEPKASITDRSPTLSNPQPPTLDAISLDFQRAEPSTHPRFPPAFTPSQKRKGKLRSKAKESRIARHRNARTQFRAFGAMLSESRLRDADENERRDKKWETRRKDDSDIDWGDGDDNAEKSDMRTGTEALVVGDADEPSISEGGMELDPDVDLDVNAMLAFVQSMSEEGSRFVTIDDIEDKRRMIEEDQDRVSAHTVEGPTDEDDSGSCDGSEEDQEEAAVLQLEEQLMIAESDGKDFELDSDDEDALLGEEARAPKGSKNNRGAMHSGASVDLSPIKRRMKAKDKADYLPEDLRAQWERDRAKKAENKRLRKQAMMLASLDPSVPKKGGKKARKLMHRGQHKKVHREYRRKAKYAASPNDEEHEEDRTRACHCVQFKE</sequence>
<feature type="region of interest" description="Disordered" evidence="1">
    <location>
        <begin position="198"/>
        <end position="222"/>
    </location>
</feature>
<dbReference type="STRING" id="765257.A0A0C9Z6D7"/>
<evidence type="ECO:0000313" key="3">
    <source>
        <dbReference type="Proteomes" id="UP000054018"/>
    </source>
</evidence>
<feature type="region of interest" description="Disordered" evidence="1">
    <location>
        <begin position="512"/>
        <end position="538"/>
    </location>
</feature>
<feature type="compositionally biased region" description="Basic and acidic residues" evidence="1">
    <location>
        <begin position="323"/>
        <end position="338"/>
    </location>
</feature>
<evidence type="ECO:0000256" key="1">
    <source>
        <dbReference type="SAM" id="MobiDB-lite"/>
    </source>
</evidence>
<reference evidence="2 3" key="1">
    <citation type="submission" date="2014-04" db="EMBL/GenBank/DDBJ databases">
        <authorList>
            <consortium name="DOE Joint Genome Institute"/>
            <person name="Kuo A."/>
            <person name="Kohler A."/>
            <person name="Costa M.D."/>
            <person name="Nagy L.G."/>
            <person name="Floudas D."/>
            <person name="Copeland A."/>
            <person name="Barry K.W."/>
            <person name="Cichocki N."/>
            <person name="Veneault-Fourrey C."/>
            <person name="LaButti K."/>
            <person name="Lindquist E.A."/>
            <person name="Lipzen A."/>
            <person name="Lundell T."/>
            <person name="Morin E."/>
            <person name="Murat C."/>
            <person name="Sun H."/>
            <person name="Tunlid A."/>
            <person name="Henrissat B."/>
            <person name="Grigoriev I.V."/>
            <person name="Hibbett D.S."/>
            <person name="Martin F."/>
            <person name="Nordberg H.P."/>
            <person name="Cantor M.N."/>
            <person name="Hua S.X."/>
        </authorList>
    </citation>
    <scope>NUCLEOTIDE SEQUENCE [LARGE SCALE GENOMIC DNA]</scope>
    <source>
        <strain evidence="2 3">441</strain>
    </source>
</reference>
<feature type="compositionally biased region" description="Acidic residues" evidence="1">
    <location>
        <begin position="625"/>
        <end position="634"/>
    </location>
</feature>
<feature type="compositionally biased region" description="Acidic residues" evidence="1">
    <location>
        <begin position="758"/>
        <end position="767"/>
    </location>
</feature>
<dbReference type="Proteomes" id="UP000054018">
    <property type="component" value="Unassembled WGS sequence"/>
</dbReference>
<dbReference type="HOGENOM" id="CLU_322646_0_0_1"/>
<evidence type="ECO:0000313" key="2">
    <source>
        <dbReference type="EMBL" id="KIK24786.1"/>
    </source>
</evidence>
<feature type="region of interest" description="Disordered" evidence="1">
    <location>
        <begin position="552"/>
        <end position="582"/>
    </location>
</feature>
<feature type="compositionally biased region" description="Basic residues" evidence="1">
    <location>
        <begin position="846"/>
        <end position="872"/>
    </location>
</feature>